<evidence type="ECO:0000313" key="4">
    <source>
        <dbReference type="Proteomes" id="UP000017668"/>
    </source>
</evidence>
<keyword evidence="1" id="KW-0732">Signal</keyword>
<name>A0ABP2RPN2_RHILU</name>
<dbReference type="CDD" id="cd20716">
    <property type="entry name" value="cyt_P460_fam"/>
    <property type="match status" value="1"/>
</dbReference>
<evidence type="ECO:0000256" key="1">
    <source>
        <dbReference type="SAM" id="SignalP"/>
    </source>
</evidence>
<dbReference type="EMBL" id="AMQQ01000023">
    <property type="protein sequence ID" value="EKJ94941.1"/>
    <property type="molecule type" value="Genomic_DNA"/>
</dbReference>
<dbReference type="InterPro" id="IPR038142">
    <property type="entry name" value="Cytochrome_P460_sp"/>
</dbReference>
<evidence type="ECO:0000313" key="3">
    <source>
        <dbReference type="EMBL" id="EKJ94941.1"/>
    </source>
</evidence>
<reference evidence="3 4" key="1">
    <citation type="journal article" date="2013" name="Genome Announc.">
        <title>Genome Sequence of Rhizobium lupini HPC(L) Isolated from Saline Desert Soil, Kutch (Gujarat).</title>
        <authorList>
            <person name="Agarwal L."/>
            <person name="Purohit H.J."/>
        </authorList>
    </citation>
    <scope>NUCLEOTIDE SEQUENCE [LARGE SCALE GENOMIC DNA]</scope>
    <source>
        <strain evidence="4">HPC(L)</strain>
    </source>
</reference>
<feature type="domain" description="Cytochrome P460" evidence="2">
    <location>
        <begin position="36"/>
        <end position="149"/>
    </location>
</feature>
<dbReference type="Proteomes" id="UP000017668">
    <property type="component" value="Unassembled WGS sequence"/>
</dbReference>
<feature type="signal peptide" evidence="1">
    <location>
        <begin position="1"/>
        <end position="28"/>
    </location>
</feature>
<evidence type="ECO:0000259" key="2">
    <source>
        <dbReference type="Pfam" id="PF16694"/>
    </source>
</evidence>
<dbReference type="RefSeq" id="WP_006699319.1">
    <property type="nucleotide sequence ID" value="NZ_AMQQ01000023.1"/>
</dbReference>
<gene>
    <name evidence="3" type="ORF">C241_16808</name>
</gene>
<sequence>MPQLKSLFFLATFSAAFIDSISVWQAWAANDRVQFPEGYENGVHYATVNRGGVSKEIFTSPQAIAAAKAGQPLPDGTVIMMEDHRGGALHRYVVMEKRAGWGDAYPESVRAGDWEFREFAPTQSPNLGENGQRCMSCHQSQAGQDFVFTLDRMRNAD</sequence>
<protein>
    <recommendedName>
        <fullName evidence="2">Cytochrome P460 domain-containing protein</fullName>
    </recommendedName>
</protein>
<proteinExistence type="predicted"/>
<feature type="chain" id="PRO_5046302069" description="Cytochrome P460 domain-containing protein" evidence="1">
    <location>
        <begin position="29"/>
        <end position="157"/>
    </location>
</feature>
<dbReference type="Gene3D" id="3.50.70.20">
    <property type="entry name" value="Cytochrome P460"/>
    <property type="match status" value="1"/>
</dbReference>
<dbReference type="Pfam" id="PF16694">
    <property type="entry name" value="Cytochrome_P460"/>
    <property type="match status" value="1"/>
</dbReference>
<organism evidence="3 4">
    <name type="scientific">Bradyrhizobium lupini HPC(L)</name>
    <dbReference type="NCBI Taxonomy" id="1229491"/>
    <lineage>
        <taxon>Bacteria</taxon>
        <taxon>Pseudomonadati</taxon>
        <taxon>Pseudomonadota</taxon>
        <taxon>Alphaproteobacteria</taxon>
        <taxon>Hyphomicrobiales</taxon>
        <taxon>Nitrobacteraceae</taxon>
        <taxon>Bradyrhizobium</taxon>
    </lineage>
</organism>
<dbReference type="InterPro" id="IPR032033">
    <property type="entry name" value="Cytochrome_P460"/>
</dbReference>
<accession>A0ABP2RPN2</accession>
<keyword evidence="4" id="KW-1185">Reference proteome</keyword>
<comment type="caution">
    <text evidence="3">The sequence shown here is derived from an EMBL/GenBank/DDBJ whole genome shotgun (WGS) entry which is preliminary data.</text>
</comment>